<feature type="region of interest" description="Disordered" evidence="1">
    <location>
        <begin position="56"/>
        <end position="86"/>
    </location>
</feature>
<protein>
    <submittedName>
        <fullName evidence="2">Uncharacterized protein</fullName>
    </submittedName>
</protein>
<dbReference type="RefSeq" id="WP_168986499.1">
    <property type="nucleotide sequence ID" value="NZ_CAWPHM010000297.1"/>
</dbReference>
<feature type="region of interest" description="Disordered" evidence="1">
    <location>
        <begin position="11"/>
        <end position="35"/>
    </location>
</feature>
<dbReference type="Proteomes" id="UP000599523">
    <property type="component" value="Unassembled WGS sequence"/>
</dbReference>
<feature type="compositionally biased region" description="Basic and acidic residues" evidence="1">
    <location>
        <begin position="63"/>
        <end position="75"/>
    </location>
</feature>
<evidence type="ECO:0000256" key="1">
    <source>
        <dbReference type="SAM" id="MobiDB-lite"/>
    </source>
</evidence>
<evidence type="ECO:0000313" key="2">
    <source>
        <dbReference type="EMBL" id="NMG01705.1"/>
    </source>
</evidence>
<comment type="caution">
    <text evidence="2">The sequence shown here is derived from an EMBL/GenBank/DDBJ whole genome shotgun (WGS) entry which is preliminary data.</text>
</comment>
<organism evidence="2 3">
    <name type="scientific">Azoarcus taiwanensis</name>
    <dbReference type="NCBI Taxonomy" id="666964"/>
    <lineage>
        <taxon>Bacteria</taxon>
        <taxon>Pseudomonadati</taxon>
        <taxon>Pseudomonadota</taxon>
        <taxon>Betaproteobacteria</taxon>
        <taxon>Rhodocyclales</taxon>
        <taxon>Zoogloeaceae</taxon>
        <taxon>Azoarcus</taxon>
    </lineage>
</organism>
<dbReference type="AlphaFoldDB" id="A0A972J8H8"/>
<gene>
    <name evidence="2" type="ORF">GPA21_01780</name>
</gene>
<evidence type="ECO:0000313" key="3">
    <source>
        <dbReference type="Proteomes" id="UP000599523"/>
    </source>
</evidence>
<name>A0A972J8H8_9RHOO</name>
<feature type="compositionally biased region" description="Basic and acidic residues" evidence="1">
    <location>
        <begin position="20"/>
        <end position="35"/>
    </location>
</feature>
<proteinExistence type="predicted"/>
<sequence>MLIVSLGACAPAEPFGDAGRSADDSPARDGREAVEDAARRIAAAGASVARQLGEAARNLQAKTGEEGGEGDHADAAIDPAQIEEAS</sequence>
<reference evidence="2" key="1">
    <citation type="submission" date="2019-12" db="EMBL/GenBank/DDBJ databases">
        <title>Comparative genomics gives insights into the taxonomy of the Azoarcus-Aromatoleum group and reveals separate origins of nif in the plant-associated Azoarcus and non-plant-associated Aromatoleum sub-groups.</title>
        <authorList>
            <person name="Lafos M."/>
            <person name="Maluk M."/>
            <person name="Batista M."/>
            <person name="Junghare M."/>
            <person name="Carmona M."/>
            <person name="Faoro H."/>
            <person name="Cruz L.M."/>
            <person name="Battistoni F."/>
            <person name="De Souza E."/>
            <person name="Pedrosa F."/>
            <person name="Chen W.-M."/>
            <person name="Poole P.S."/>
            <person name="Dixon R.A."/>
            <person name="James E.K."/>
        </authorList>
    </citation>
    <scope>NUCLEOTIDE SEQUENCE</scope>
    <source>
        <strain evidence="2">NSC3</strain>
    </source>
</reference>
<keyword evidence="3" id="KW-1185">Reference proteome</keyword>
<dbReference type="EMBL" id="WTVM01000006">
    <property type="protein sequence ID" value="NMG01705.1"/>
    <property type="molecule type" value="Genomic_DNA"/>
</dbReference>
<accession>A0A972J8H8</accession>